<evidence type="ECO:0000313" key="2">
    <source>
        <dbReference type="EMBL" id="CAK0807982.1"/>
    </source>
</evidence>
<accession>A0ABN9QV11</accession>
<keyword evidence="3" id="KW-1185">Reference proteome</keyword>
<sequence length="112" mass="12440">EFRSRRCRGGVFEGPFWLFSLTYWRIPLNGAYWERSSGESTCKRNGRASPWWSEVIPSCISKGESPLYDPIVAGEFLMLKHLASMGKADPDAHLKRRAAPGSQPDAKAAAPA</sequence>
<organism evidence="2 3">
    <name type="scientific">Prorocentrum cordatum</name>
    <dbReference type="NCBI Taxonomy" id="2364126"/>
    <lineage>
        <taxon>Eukaryota</taxon>
        <taxon>Sar</taxon>
        <taxon>Alveolata</taxon>
        <taxon>Dinophyceae</taxon>
        <taxon>Prorocentrales</taxon>
        <taxon>Prorocentraceae</taxon>
        <taxon>Prorocentrum</taxon>
    </lineage>
</organism>
<proteinExistence type="predicted"/>
<gene>
    <name evidence="2" type="ORF">PCOR1329_LOCUS13702</name>
</gene>
<reference evidence="2" key="1">
    <citation type="submission" date="2023-10" db="EMBL/GenBank/DDBJ databases">
        <authorList>
            <person name="Chen Y."/>
            <person name="Shah S."/>
            <person name="Dougan E. K."/>
            <person name="Thang M."/>
            <person name="Chan C."/>
        </authorList>
    </citation>
    <scope>NUCLEOTIDE SEQUENCE [LARGE SCALE GENOMIC DNA]</scope>
</reference>
<dbReference type="Proteomes" id="UP001189429">
    <property type="component" value="Unassembled WGS sequence"/>
</dbReference>
<protein>
    <submittedName>
        <fullName evidence="2">Uncharacterized protein</fullName>
    </submittedName>
</protein>
<evidence type="ECO:0000313" key="3">
    <source>
        <dbReference type="Proteomes" id="UP001189429"/>
    </source>
</evidence>
<feature type="non-terminal residue" evidence="2">
    <location>
        <position position="1"/>
    </location>
</feature>
<comment type="caution">
    <text evidence="2">The sequence shown here is derived from an EMBL/GenBank/DDBJ whole genome shotgun (WGS) entry which is preliminary data.</text>
</comment>
<feature type="region of interest" description="Disordered" evidence="1">
    <location>
        <begin position="90"/>
        <end position="112"/>
    </location>
</feature>
<dbReference type="EMBL" id="CAUYUJ010004062">
    <property type="protein sequence ID" value="CAK0807982.1"/>
    <property type="molecule type" value="Genomic_DNA"/>
</dbReference>
<evidence type="ECO:0000256" key="1">
    <source>
        <dbReference type="SAM" id="MobiDB-lite"/>
    </source>
</evidence>
<name>A0ABN9QV11_9DINO</name>